<dbReference type="InterPro" id="IPR050382">
    <property type="entry name" value="MFS_Na/Anion_cotransporter"/>
</dbReference>
<feature type="transmembrane region" description="Helical" evidence="13">
    <location>
        <begin position="300"/>
        <end position="319"/>
    </location>
</feature>
<comment type="function">
    <text evidence="10">May be an inorganic phosphate cotransporter.</text>
</comment>
<keyword evidence="9" id="KW-0406">Ion transport</keyword>
<feature type="transmembrane region" description="Helical" evidence="13">
    <location>
        <begin position="331"/>
        <end position="352"/>
    </location>
</feature>
<evidence type="ECO:0000256" key="7">
    <source>
        <dbReference type="ARBA" id="ARBA00023053"/>
    </source>
</evidence>
<dbReference type="PANTHER" id="PTHR11662">
    <property type="entry name" value="SOLUTE CARRIER FAMILY 17"/>
    <property type="match status" value="1"/>
</dbReference>
<feature type="transmembrane region" description="Helical" evidence="13">
    <location>
        <begin position="388"/>
        <end position="406"/>
    </location>
</feature>
<dbReference type="InterPro" id="IPR036259">
    <property type="entry name" value="MFS_trans_sf"/>
</dbReference>
<dbReference type="FunFam" id="1.20.1250.20:FF:000144">
    <property type="entry name" value="Picot, isoform B"/>
    <property type="match status" value="1"/>
</dbReference>
<dbReference type="Gene3D" id="1.20.1250.20">
    <property type="entry name" value="MFS general substrate transporter like domains"/>
    <property type="match status" value="2"/>
</dbReference>
<feature type="transmembrane region" description="Helical" evidence="13">
    <location>
        <begin position="358"/>
        <end position="376"/>
    </location>
</feature>
<evidence type="ECO:0000313" key="16">
    <source>
        <dbReference type="Proteomes" id="UP001153709"/>
    </source>
</evidence>
<feature type="transmembrane region" description="Helical" evidence="13">
    <location>
        <begin position="163"/>
        <end position="183"/>
    </location>
</feature>
<evidence type="ECO:0000256" key="13">
    <source>
        <dbReference type="SAM" id="Phobius"/>
    </source>
</evidence>
<dbReference type="GO" id="GO:0015293">
    <property type="term" value="F:symporter activity"/>
    <property type="evidence" value="ECO:0007669"/>
    <property type="project" value="UniProtKB-KW"/>
</dbReference>
<evidence type="ECO:0000256" key="5">
    <source>
        <dbReference type="ARBA" id="ARBA00022847"/>
    </source>
</evidence>
<dbReference type="FunFam" id="1.20.1250.20:FF:000003">
    <property type="entry name" value="Solute carrier family 17 member 3"/>
    <property type="match status" value="1"/>
</dbReference>
<keyword evidence="6 13" id="KW-1133">Transmembrane helix</keyword>
<evidence type="ECO:0000313" key="15">
    <source>
        <dbReference type="EMBL" id="CAG9831756.1"/>
    </source>
</evidence>
<feature type="transmembrane region" description="Helical" evidence="13">
    <location>
        <begin position="27"/>
        <end position="52"/>
    </location>
</feature>
<feature type="transmembrane region" description="Helical" evidence="13">
    <location>
        <begin position="189"/>
        <end position="211"/>
    </location>
</feature>
<dbReference type="InterPro" id="IPR020846">
    <property type="entry name" value="MFS_dom"/>
</dbReference>
<dbReference type="EMBL" id="OU898278">
    <property type="protein sequence ID" value="CAG9831756.1"/>
    <property type="molecule type" value="Genomic_DNA"/>
</dbReference>
<evidence type="ECO:0000256" key="6">
    <source>
        <dbReference type="ARBA" id="ARBA00022989"/>
    </source>
</evidence>
<dbReference type="GO" id="GO:0016020">
    <property type="term" value="C:membrane"/>
    <property type="evidence" value="ECO:0007669"/>
    <property type="project" value="UniProtKB-SubCell"/>
</dbReference>
<dbReference type="Proteomes" id="UP001153709">
    <property type="component" value="Chromosome 3"/>
</dbReference>
<dbReference type="AlphaFoldDB" id="A0A9N9XAP0"/>
<feature type="region of interest" description="Disordered" evidence="12">
    <location>
        <begin position="456"/>
        <end position="478"/>
    </location>
</feature>
<organism evidence="15 16">
    <name type="scientific">Diabrotica balteata</name>
    <name type="common">Banded cucumber beetle</name>
    <dbReference type="NCBI Taxonomy" id="107213"/>
    <lineage>
        <taxon>Eukaryota</taxon>
        <taxon>Metazoa</taxon>
        <taxon>Ecdysozoa</taxon>
        <taxon>Arthropoda</taxon>
        <taxon>Hexapoda</taxon>
        <taxon>Insecta</taxon>
        <taxon>Pterygota</taxon>
        <taxon>Neoptera</taxon>
        <taxon>Endopterygota</taxon>
        <taxon>Coleoptera</taxon>
        <taxon>Polyphaga</taxon>
        <taxon>Cucujiformia</taxon>
        <taxon>Chrysomeloidea</taxon>
        <taxon>Chrysomelidae</taxon>
        <taxon>Galerucinae</taxon>
        <taxon>Diabroticina</taxon>
        <taxon>Diabroticites</taxon>
        <taxon>Diabrotica</taxon>
    </lineage>
</organism>
<evidence type="ECO:0000256" key="1">
    <source>
        <dbReference type="ARBA" id="ARBA00004141"/>
    </source>
</evidence>
<evidence type="ECO:0000256" key="3">
    <source>
        <dbReference type="ARBA" id="ARBA00022448"/>
    </source>
</evidence>
<dbReference type="PANTHER" id="PTHR11662:SF280">
    <property type="entry name" value="FI21844P1-RELATED"/>
    <property type="match status" value="1"/>
</dbReference>
<keyword evidence="8 13" id="KW-0472">Membrane</keyword>
<dbReference type="GO" id="GO:0006814">
    <property type="term" value="P:sodium ion transport"/>
    <property type="evidence" value="ECO:0007669"/>
    <property type="project" value="UniProtKB-KW"/>
</dbReference>
<name>A0A9N9XAP0_DIABA</name>
<keyword evidence="16" id="KW-1185">Reference proteome</keyword>
<keyword evidence="9" id="KW-0739">Sodium transport</keyword>
<keyword evidence="5" id="KW-0769">Symport</keyword>
<evidence type="ECO:0000256" key="11">
    <source>
        <dbReference type="ARBA" id="ARBA00068450"/>
    </source>
</evidence>
<protein>
    <recommendedName>
        <fullName evidence="11">Putative inorganic phosphate cotransporter</fullName>
    </recommendedName>
</protein>
<keyword evidence="7" id="KW-0915">Sodium</keyword>
<proteinExistence type="inferred from homology"/>
<dbReference type="SUPFAM" id="SSF103473">
    <property type="entry name" value="MFS general substrate transporter"/>
    <property type="match status" value="1"/>
</dbReference>
<keyword evidence="3" id="KW-0813">Transport</keyword>
<keyword evidence="4 13" id="KW-0812">Transmembrane</keyword>
<accession>A0A9N9XAP0</accession>
<feature type="transmembrane region" description="Helical" evidence="13">
    <location>
        <begin position="426"/>
        <end position="447"/>
    </location>
</feature>
<dbReference type="Pfam" id="PF07690">
    <property type="entry name" value="MFS_1"/>
    <property type="match status" value="1"/>
</dbReference>
<dbReference type="GO" id="GO:0006820">
    <property type="term" value="P:monoatomic anion transport"/>
    <property type="evidence" value="ECO:0007669"/>
    <property type="project" value="TreeGrafter"/>
</dbReference>
<evidence type="ECO:0000259" key="14">
    <source>
        <dbReference type="PROSITE" id="PS50850"/>
    </source>
</evidence>
<evidence type="ECO:0000256" key="12">
    <source>
        <dbReference type="SAM" id="MobiDB-lite"/>
    </source>
</evidence>
<feature type="transmembrane region" description="Helical" evidence="13">
    <location>
        <begin position="99"/>
        <end position="117"/>
    </location>
</feature>
<evidence type="ECO:0000256" key="10">
    <source>
        <dbReference type="ARBA" id="ARBA00054632"/>
    </source>
</evidence>
<dbReference type="PROSITE" id="PS50850">
    <property type="entry name" value="MFS"/>
    <property type="match status" value="1"/>
</dbReference>
<sequence length="478" mass="52825">MVQIDKFDTMDRVQPPKQFFGKRHVQYLLLFSVNVLAYGLRNILNLAVIAMVSTSPPEGVTTYPDWAGSKNVMLSSFFWGYVLTQIPAGQLAERFGPKLFLSGAMMICSLFSILIPICGAQFGYLGVMLCRIIQGLMQGFIYPSIHHLISAWVPLSSRAKIAGFVYAGGPLGTVIVMPIVGYISGSKLGWQTVFYLLGGVGFTWTACWIFLGLDSPHQHKNISQDELKFIQDGIITNKKKEQLPTPWKDILKSVPFWAILVCHFGDLWGFWTMLTEIPTYMDKILKYDIASNSTLSALPYLIYCLLNLVMSPIADYLITNKITSVGASRKIFNSIGVFIPSVALLTLCFIGSEEKALTVFMLVIAVGCNTGILIGFHVNHIDIAPNHAGTLMGITNAIGNVAAILAPLAVDLFKQVGGYEETDKELWNIVFITAAVLFSTTGLFYVFGASGEIQPWNDKRPKQEDNVPEKEPMYQNGT</sequence>
<comment type="similarity">
    <text evidence="2">Belongs to the major facilitator superfamily. Sodium/anion cotransporter family.</text>
</comment>
<evidence type="ECO:0000256" key="8">
    <source>
        <dbReference type="ARBA" id="ARBA00023136"/>
    </source>
</evidence>
<comment type="subcellular location">
    <subcellularLocation>
        <location evidence="1">Membrane</location>
        <topology evidence="1">Multi-pass membrane protein</topology>
    </subcellularLocation>
</comment>
<reference evidence="15" key="1">
    <citation type="submission" date="2022-01" db="EMBL/GenBank/DDBJ databases">
        <authorList>
            <person name="King R."/>
        </authorList>
    </citation>
    <scope>NUCLEOTIDE SEQUENCE</scope>
</reference>
<feature type="compositionally biased region" description="Basic and acidic residues" evidence="12">
    <location>
        <begin position="457"/>
        <end position="472"/>
    </location>
</feature>
<dbReference type="CDD" id="cd17318">
    <property type="entry name" value="MFS_SLC17"/>
    <property type="match status" value="1"/>
</dbReference>
<feature type="domain" description="Major facilitator superfamily (MFS) profile" evidence="14">
    <location>
        <begin position="27"/>
        <end position="453"/>
    </location>
</feature>
<feature type="transmembrane region" description="Helical" evidence="13">
    <location>
        <begin position="254"/>
        <end position="274"/>
    </location>
</feature>
<evidence type="ECO:0000256" key="9">
    <source>
        <dbReference type="ARBA" id="ARBA00023201"/>
    </source>
</evidence>
<evidence type="ECO:0000256" key="2">
    <source>
        <dbReference type="ARBA" id="ARBA00008586"/>
    </source>
</evidence>
<dbReference type="OrthoDB" id="2985014at2759"/>
<dbReference type="InterPro" id="IPR011701">
    <property type="entry name" value="MFS"/>
</dbReference>
<evidence type="ECO:0000256" key="4">
    <source>
        <dbReference type="ARBA" id="ARBA00022692"/>
    </source>
</evidence>
<gene>
    <name evidence="15" type="ORF">DIABBA_LOCUS5321</name>
</gene>